<dbReference type="VEuPathDB" id="FungiDB:PSTT_01344"/>
<sequence>MDQDIPQKLVDMEKDEPLRMHNSFMWLKGFFWDSLQEIYVQCSYQVINLFSQNPLIQQTLGYKHSASTPNINYPLVKRAKVPEIDQLVIPQHLKNATKFSAYWTCKCSLDGTEAWESKYNKHLTKHLFTHLSTRMFEQRKSQHFSLELTHKDNERYVVNLASRALPALQRKASGIVLKSINVLHDGLGVWCSTIEKKEKSKVKKKNIGASPSTMDPELV</sequence>
<dbReference type="EMBL" id="PKSL01000007">
    <property type="protein sequence ID" value="POW16510.1"/>
    <property type="molecule type" value="Genomic_DNA"/>
</dbReference>
<dbReference type="Proteomes" id="UP000239156">
    <property type="component" value="Unassembled WGS sequence"/>
</dbReference>
<protein>
    <submittedName>
        <fullName evidence="1">Uncharacterized protein</fullName>
    </submittedName>
</protein>
<evidence type="ECO:0000313" key="1">
    <source>
        <dbReference type="EMBL" id="POW16510.1"/>
    </source>
</evidence>
<name>A0A2S4W415_9BASI</name>
<organism evidence="1 2">
    <name type="scientific">Puccinia striiformis</name>
    <dbReference type="NCBI Taxonomy" id="27350"/>
    <lineage>
        <taxon>Eukaryota</taxon>
        <taxon>Fungi</taxon>
        <taxon>Dikarya</taxon>
        <taxon>Basidiomycota</taxon>
        <taxon>Pucciniomycotina</taxon>
        <taxon>Pucciniomycetes</taxon>
        <taxon>Pucciniales</taxon>
        <taxon>Pucciniaceae</taxon>
        <taxon>Puccinia</taxon>
    </lineage>
</organism>
<reference evidence="1" key="1">
    <citation type="submission" date="2017-12" db="EMBL/GenBank/DDBJ databases">
        <title>Gene loss provides genomic basis for host adaptation in cereal stripe rust fungi.</title>
        <authorList>
            <person name="Xia C."/>
        </authorList>
    </citation>
    <scope>NUCLEOTIDE SEQUENCE [LARGE SCALE GENOMIC DNA]</scope>
    <source>
        <strain evidence="1">93-210</strain>
    </source>
</reference>
<proteinExistence type="predicted"/>
<feature type="non-terminal residue" evidence="1">
    <location>
        <position position="219"/>
    </location>
</feature>
<dbReference type="VEuPathDB" id="FungiDB:PSHT_01290"/>
<comment type="caution">
    <text evidence="1">The sequence shown here is derived from an EMBL/GenBank/DDBJ whole genome shotgun (WGS) entry which is preliminary data.</text>
</comment>
<gene>
    <name evidence="1" type="ORF">PSTT_01344</name>
</gene>
<keyword evidence="2" id="KW-1185">Reference proteome</keyword>
<accession>A0A2S4W415</accession>
<evidence type="ECO:0000313" key="2">
    <source>
        <dbReference type="Proteomes" id="UP000239156"/>
    </source>
</evidence>
<dbReference type="AlphaFoldDB" id="A0A2S4W415"/>